<dbReference type="Proteomes" id="UP000183816">
    <property type="component" value="Unassembled WGS sequence"/>
</dbReference>
<gene>
    <name evidence="5" type="ORF">SAMN05216347_102484</name>
</gene>
<dbReference type="EMBL" id="FNJK01000002">
    <property type="protein sequence ID" value="SDO84104.1"/>
    <property type="molecule type" value="Genomic_DNA"/>
</dbReference>
<reference evidence="5 6" key="1">
    <citation type="submission" date="2016-10" db="EMBL/GenBank/DDBJ databases">
        <authorList>
            <person name="de Groot N.N."/>
        </authorList>
    </citation>
    <scope>NUCLEOTIDE SEQUENCE [LARGE SCALE GENOMIC DNA]</scope>
    <source>
        <strain evidence="5 6">Sb04</strain>
    </source>
</reference>
<dbReference type="AlphaFoldDB" id="A0A1H0MUQ0"/>
<proteinExistence type="inferred from homology"/>
<comment type="similarity">
    <text evidence="1">Belongs to the type-I restriction system S methylase family.</text>
</comment>
<dbReference type="GO" id="GO:0003677">
    <property type="term" value="F:DNA binding"/>
    <property type="evidence" value="ECO:0007669"/>
    <property type="project" value="UniProtKB-KW"/>
</dbReference>
<dbReference type="PANTHER" id="PTHR30408">
    <property type="entry name" value="TYPE-1 RESTRICTION ENZYME ECOKI SPECIFICITY PROTEIN"/>
    <property type="match status" value="1"/>
</dbReference>
<keyword evidence="3" id="KW-0238">DNA-binding</keyword>
<dbReference type="GO" id="GO:0009307">
    <property type="term" value="P:DNA restriction-modification system"/>
    <property type="evidence" value="ECO:0007669"/>
    <property type="project" value="UniProtKB-KW"/>
</dbReference>
<dbReference type="InterPro" id="IPR000055">
    <property type="entry name" value="Restrct_endonuc_typeI_TRD"/>
</dbReference>
<evidence type="ECO:0000256" key="2">
    <source>
        <dbReference type="ARBA" id="ARBA00022747"/>
    </source>
</evidence>
<evidence type="ECO:0000256" key="3">
    <source>
        <dbReference type="ARBA" id="ARBA00023125"/>
    </source>
</evidence>
<name>A0A1H0MUQ0_STREI</name>
<dbReference type="SUPFAM" id="SSF116734">
    <property type="entry name" value="DNA methylase specificity domain"/>
    <property type="match status" value="1"/>
</dbReference>
<organism evidence="5 6">
    <name type="scientific">Streptococcus equinus</name>
    <name type="common">Streptococcus bovis</name>
    <dbReference type="NCBI Taxonomy" id="1335"/>
    <lineage>
        <taxon>Bacteria</taxon>
        <taxon>Bacillati</taxon>
        <taxon>Bacillota</taxon>
        <taxon>Bacilli</taxon>
        <taxon>Lactobacillales</taxon>
        <taxon>Streptococcaceae</taxon>
        <taxon>Streptococcus</taxon>
    </lineage>
</organism>
<keyword evidence="2" id="KW-0680">Restriction system</keyword>
<dbReference type="InterPro" id="IPR044946">
    <property type="entry name" value="Restrct_endonuc_typeI_TRD_sf"/>
</dbReference>
<dbReference type="Gene3D" id="3.90.220.20">
    <property type="entry name" value="DNA methylase specificity domains"/>
    <property type="match status" value="1"/>
</dbReference>
<evidence type="ECO:0000313" key="5">
    <source>
        <dbReference type="EMBL" id="SDO84104.1"/>
    </source>
</evidence>
<dbReference type="Pfam" id="PF01420">
    <property type="entry name" value="Methylase_S"/>
    <property type="match status" value="1"/>
</dbReference>
<accession>A0A1H0MUQ0</accession>
<feature type="domain" description="Type I restriction modification DNA specificity" evidence="4">
    <location>
        <begin position="3"/>
        <end position="168"/>
    </location>
</feature>
<evidence type="ECO:0000256" key="1">
    <source>
        <dbReference type="ARBA" id="ARBA00010923"/>
    </source>
</evidence>
<dbReference type="PANTHER" id="PTHR30408:SF12">
    <property type="entry name" value="TYPE I RESTRICTION ENZYME MJAVIII SPECIFICITY SUBUNIT"/>
    <property type="match status" value="1"/>
</dbReference>
<dbReference type="InterPro" id="IPR052021">
    <property type="entry name" value="Type-I_RS_S_subunit"/>
</dbReference>
<protein>
    <submittedName>
        <fullName evidence="5">Type I restriction enzyme, S subunit</fullName>
    </submittedName>
</protein>
<evidence type="ECO:0000259" key="4">
    <source>
        <dbReference type="Pfam" id="PF01420"/>
    </source>
</evidence>
<sequence>MGEVGTAKSGVGFPDAEQGGIEGIPFFKVSDMNIEGNENELVVANNYVTAEQINRKKWNVINDVPAIFFAKVGAAVMLNRKRLVRFPFLLDNNTMAYVFNKNVWNCDFGKTLFETLDLTKLTQVGALPSYNASDVENVRINIPNKNEQQKIGEYFSNLDHLITLHQRKDFVRFTL</sequence>
<evidence type="ECO:0000313" key="6">
    <source>
        <dbReference type="Proteomes" id="UP000183816"/>
    </source>
</evidence>